<protein>
    <submittedName>
        <fullName evidence="1">Uncharacterized protein</fullName>
    </submittedName>
</protein>
<reference evidence="1" key="1">
    <citation type="submission" date="2021-06" db="EMBL/GenBank/DDBJ databases">
        <title>Parelaphostrongylus tenuis whole genome reference sequence.</title>
        <authorList>
            <person name="Garwood T.J."/>
            <person name="Larsen P.A."/>
            <person name="Fountain-Jones N.M."/>
            <person name="Garbe J.R."/>
            <person name="Macchietto M.G."/>
            <person name="Kania S.A."/>
            <person name="Gerhold R.W."/>
            <person name="Richards J.E."/>
            <person name="Wolf T.M."/>
        </authorList>
    </citation>
    <scope>NUCLEOTIDE SEQUENCE</scope>
    <source>
        <strain evidence="1">MNPRO001-30</strain>
        <tissue evidence="1">Meninges</tissue>
    </source>
</reference>
<evidence type="ECO:0000313" key="2">
    <source>
        <dbReference type="Proteomes" id="UP001196413"/>
    </source>
</evidence>
<gene>
    <name evidence="1" type="ORF">KIN20_010818</name>
</gene>
<dbReference type="EMBL" id="JAHQIW010001915">
    <property type="protein sequence ID" value="KAJ1354016.1"/>
    <property type="molecule type" value="Genomic_DNA"/>
</dbReference>
<accession>A0AAD5MU27</accession>
<sequence length="102" mass="12299">MVDVMEITMSVKQLRVVFRNEADFNKKGDSEEETKNYVQKFRVRSILQDFPPPMEYHQLPPIEKVAYLFYVAVYKKLYSDVGDFHRVFNREYHKYTCDDEFG</sequence>
<comment type="caution">
    <text evidence="1">The sequence shown here is derived from an EMBL/GenBank/DDBJ whole genome shotgun (WGS) entry which is preliminary data.</text>
</comment>
<proteinExistence type="predicted"/>
<keyword evidence="2" id="KW-1185">Reference proteome</keyword>
<dbReference type="AlphaFoldDB" id="A0AAD5MU27"/>
<evidence type="ECO:0000313" key="1">
    <source>
        <dbReference type="EMBL" id="KAJ1354016.1"/>
    </source>
</evidence>
<dbReference type="Proteomes" id="UP001196413">
    <property type="component" value="Unassembled WGS sequence"/>
</dbReference>
<organism evidence="1 2">
    <name type="scientific">Parelaphostrongylus tenuis</name>
    <name type="common">Meningeal worm</name>
    <dbReference type="NCBI Taxonomy" id="148309"/>
    <lineage>
        <taxon>Eukaryota</taxon>
        <taxon>Metazoa</taxon>
        <taxon>Ecdysozoa</taxon>
        <taxon>Nematoda</taxon>
        <taxon>Chromadorea</taxon>
        <taxon>Rhabditida</taxon>
        <taxon>Rhabditina</taxon>
        <taxon>Rhabditomorpha</taxon>
        <taxon>Strongyloidea</taxon>
        <taxon>Metastrongylidae</taxon>
        <taxon>Parelaphostrongylus</taxon>
    </lineage>
</organism>
<name>A0AAD5MU27_PARTN</name>